<dbReference type="Gene3D" id="3.40.190.10">
    <property type="entry name" value="Periplasmic binding protein-like II"/>
    <property type="match status" value="1"/>
</dbReference>
<keyword evidence="5" id="KW-1185">Reference proteome</keyword>
<dbReference type="GO" id="GO:0003677">
    <property type="term" value="F:DNA binding"/>
    <property type="evidence" value="ECO:0007669"/>
    <property type="project" value="UniProtKB-KW"/>
</dbReference>
<protein>
    <recommendedName>
        <fullName evidence="6">ABC transporter substrate-binding protein</fullName>
    </recommendedName>
</protein>
<evidence type="ECO:0000256" key="1">
    <source>
        <dbReference type="ARBA" id="ARBA00023125"/>
    </source>
</evidence>
<dbReference type="InterPro" id="IPR025370">
    <property type="entry name" value="SgrR_HTH_N"/>
</dbReference>
<dbReference type="Proteomes" id="UP000027931">
    <property type="component" value="Unassembled WGS sequence"/>
</dbReference>
<dbReference type="OrthoDB" id="48318at2"/>
<dbReference type="InterPro" id="IPR000914">
    <property type="entry name" value="SBP_5_dom"/>
</dbReference>
<dbReference type="STRING" id="1157490.EL26_07280"/>
<evidence type="ECO:0008006" key="6">
    <source>
        <dbReference type="Google" id="ProtNLM"/>
    </source>
</evidence>
<evidence type="ECO:0000313" key="4">
    <source>
        <dbReference type="EMBL" id="KEO83979.1"/>
    </source>
</evidence>
<dbReference type="PANTHER" id="PTHR30290:SF72">
    <property type="entry name" value="HTH-TYPE TRANSCRIPTIONAL REGULATOR SGRR"/>
    <property type="match status" value="1"/>
</dbReference>
<reference evidence="4 5" key="1">
    <citation type="journal article" date="2013" name="Int. J. Syst. Evol. Microbiol.">
        <title>Tumebacillus flagellatus sp. nov., an alpha-amylase/pullulanase-producing bacterium isolated from cassava wastewater.</title>
        <authorList>
            <person name="Wang Q."/>
            <person name="Xie N."/>
            <person name="Qin Y."/>
            <person name="Shen N."/>
            <person name="Zhu J."/>
            <person name="Mi H."/>
            <person name="Huang R."/>
        </authorList>
    </citation>
    <scope>NUCLEOTIDE SEQUENCE [LARGE SCALE GENOMIC DNA]</scope>
    <source>
        <strain evidence="4 5">GST4</strain>
    </source>
</reference>
<dbReference type="RefSeq" id="WP_038086017.1">
    <property type="nucleotide sequence ID" value="NZ_JMIR01000007.1"/>
</dbReference>
<comment type="caution">
    <text evidence="4">The sequence shown here is derived from an EMBL/GenBank/DDBJ whole genome shotgun (WGS) entry which is preliminary data.</text>
</comment>
<dbReference type="AlphaFoldDB" id="A0A074LS81"/>
<sequence>MKAAEHYLNLRKAWPWLREGEAASLTLDEIAGVLDCTRQNARLVLRQMSDAGWVTWMAGRGRGNVSSLTFWQTSEQLLLNLALSAAGRGDAAEAFERAAELGPARQREVVAALSRQLGFRQERLSEAERPRDVLRTFLYAGYGALDPVRVYYAKETNMVTQIFDTLVRREGDGRIVPHLVHGWESREEGRVWTLYLRKGVTFHHGREMTADDVVFSLERLRGAESLYGRVFGELFVVRARGRYVVEAELRTADALFLPMLAAPAASIVPREFAEVPVGTGPFFMKKSDERQFVLEAHEGYFLGRPFLDAYETWIVPPEQVKFVDWSQLDVSIYRTEEETAELQGWREKPLEKAMVQYLTLRIKNEPLRRAVCAALDVEEMVAELGGSREKARYGLWRCSNPSEGVEQGEENQGMTTVSVPSKVEPVQGEPPNRPLRLLTFRRAENRADARWIQARCERAGIPVELEFVGGREFLEPGRLDGADMILKADMIDEHVEYCFYRALLGDRSVLPQPPLPWIADALDEARRQPDPQTRAALLTALDQRLQTEAHLKILYHERYTAAYQPHVQGITAAGTGLIDLRSLWFRER</sequence>
<dbReference type="Pfam" id="PF00496">
    <property type="entry name" value="SBP_bac_5"/>
    <property type="match status" value="1"/>
</dbReference>
<dbReference type="GO" id="GO:1904680">
    <property type="term" value="F:peptide transmembrane transporter activity"/>
    <property type="evidence" value="ECO:0007669"/>
    <property type="project" value="TreeGrafter"/>
</dbReference>
<name>A0A074LS81_9BACL</name>
<proteinExistence type="predicted"/>
<dbReference type="SUPFAM" id="SSF53850">
    <property type="entry name" value="Periplasmic binding protein-like II"/>
    <property type="match status" value="1"/>
</dbReference>
<dbReference type="Pfam" id="PF12793">
    <property type="entry name" value="SgrR_N"/>
    <property type="match status" value="1"/>
</dbReference>
<dbReference type="PANTHER" id="PTHR30290">
    <property type="entry name" value="PERIPLASMIC BINDING COMPONENT OF ABC TRANSPORTER"/>
    <property type="match status" value="1"/>
</dbReference>
<keyword evidence="1" id="KW-0238">DNA-binding</keyword>
<feature type="domain" description="Transcriptional regulator SgrR N-terminal HTH" evidence="3">
    <location>
        <begin position="19"/>
        <end position="117"/>
    </location>
</feature>
<dbReference type="GO" id="GO:0015833">
    <property type="term" value="P:peptide transport"/>
    <property type="evidence" value="ECO:0007669"/>
    <property type="project" value="TreeGrafter"/>
</dbReference>
<dbReference type="EMBL" id="JMIR01000007">
    <property type="protein sequence ID" value="KEO83979.1"/>
    <property type="molecule type" value="Genomic_DNA"/>
</dbReference>
<dbReference type="Gene3D" id="3.10.105.10">
    <property type="entry name" value="Dipeptide-binding Protein, Domain 3"/>
    <property type="match status" value="1"/>
</dbReference>
<feature type="domain" description="Solute-binding protein family 5" evidence="2">
    <location>
        <begin position="175"/>
        <end position="393"/>
    </location>
</feature>
<dbReference type="InterPro" id="IPR039424">
    <property type="entry name" value="SBP_5"/>
</dbReference>
<dbReference type="eggNOG" id="COG4533">
    <property type="taxonomic scope" value="Bacteria"/>
</dbReference>
<accession>A0A074LS81</accession>
<evidence type="ECO:0000259" key="3">
    <source>
        <dbReference type="Pfam" id="PF12793"/>
    </source>
</evidence>
<gene>
    <name evidence="4" type="ORF">EL26_07280</name>
</gene>
<evidence type="ECO:0000259" key="2">
    <source>
        <dbReference type="Pfam" id="PF00496"/>
    </source>
</evidence>
<organism evidence="4 5">
    <name type="scientific">Tumebacillus flagellatus</name>
    <dbReference type="NCBI Taxonomy" id="1157490"/>
    <lineage>
        <taxon>Bacteria</taxon>
        <taxon>Bacillati</taxon>
        <taxon>Bacillota</taxon>
        <taxon>Bacilli</taxon>
        <taxon>Bacillales</taxon>
        <taxon>Alicyclobacillaceae</taxon>
        <taxon>Tumebacillus</taxon>
    </lineage>
</organism>
<evidence type="ECO:0000313" key="5">
    <source>
        <dbReference type="Proteomes" id="UP000027931"/>
    </source>
</evidence>